<reference evidence="4" key="3">
    <citation type="submission" date="2025-08" db="UniProtKB">
        <authorList>
            <consortium name="Ensembl"/>
        </authorList>
    </citation>
    <scope>IDENTIFICATION</scope>
</reference>
<feature type="compositionally biased region" description="Low complexity" evidence="1">
    <location>
        <begin position="114"/>
        <end position="128"/>
    </location>
</feature>
<keyword evidence="5" id="KW-1185">Reference proteome</keyword>
<dbReference type="InParanoid" id="F7A9D2"/>
<evidence type="ECO:0000256" key="1">
    <source>
        <dbReference type="SAM" id="MobiDB-lite"/>
    </source>
</evidence>
<dbReference type="InterPro" id="IPR056612">
    <property type="entry name" value="FIBL-2_dom"/>
</dbReference>
<dbReference type="PROSITE" id="PS51257">
    <property type="entry name" value="PROKAR_LIPOPROTEIN"/>
    <property type="match status" value="1"/>
</dbReference>
<evidence type="ECO:0000313" key="5">
    <source>
        <dbReference type="Proteomes" id="UP000008144"/>
    </source>
</evidence>
<feature type="chain" id="PRO_5003347519" description="Fibulin-2 domain-containing protein" evidence="2">
    <location>
        <begin position="20"/>
        <end position="323"/>
    </location>
</feature>
<feature type="signal peptide" evidence="2">
    <location>
        <begin position="1"/>
        <end position="19"/>
    </location>
</feature>
<dbReference type="GO" id="GO:0032281">
    <property type="term" value="C:AMPA glutamate receptor complex"/>
    <property type="evidence" value="ECO:0000318"/>
    <property type="project" value="GO_Central"/>
</dbReference>
<dbReference type="HOGENOM" id="CLU_862018_0_0_1"/>
<reference evidence="5" key="1">
    <citation type="journal article" date="2002" name="Science">
        <title>The draft genome of Ciona intestinalis: insights into chordate and vertebrate origins.</title>
        <authorList>
            <person name="Dehal P."/>
            <person name="Satou Y."/>
            <person name="Campbell R.K."/>
            <person name="Chapman J."/>
            <person name="Degnan B."/>
            <person name="De Tomaso A."/>
            <person name="Davidson B."/>
            <person name="Di Gregorio A."/>
            <person name="Gelpke M."/>
            <person name="Goodstein D.M."/>
            <person name="Harafuji N."/>
            <person name="Hastings K.E."/>
            <person name="Ho I."/>
            <person name="Hotta K."/>
            <person name="Huang W."/>
            <person name="Kawashima T."/>
            <person name="Lemaire P."/>
            <person name="Martinez D."/>
            <person name="Meinertzhagen I.A."/>
            <person name="Necula S."/>
            <person name="Nonaka M."/>
            <person name="Putnam N."/>
            <person name="Rash S."/>
            <person name="Saiga H."/>
            <person name="Satake M."/>
            <person name="Terry A."/>
            <person name="Yamada L."/>
            <person name="Wang H.G."/>
            <person name="Awazu S."/>
            <person name="Azumi K."/>
            <person name="Boore J."/>
            <person name="Branno M."/>
            <person name="Chin-Bow S."/>
            <person name="DeSantis R."/>
            <person name="Doyle S."/>
            <person name="Francino P."/>
            <person name="Keys D.N."/>
            <person name="Haga S."/>
            <person name="Hayashi H."/>
            <person name="Hino K."/>
            <person name="Imai K.S."/>
            <person name="Inaba K."/>
            <person name="Kano S."/>
            <person name="Kobayashi K."/>
            <person name="Kobayashi M."/>
            <person name="Lee B.I."/>
            <person name="Makabe K.W."/>
            <person name="Manohar C."/>
            <person name="Matassi G."/>
            <person name="Medina M."/>
            <person name="Mochizuki Y."/>
            <person name="Mount S."/>
            <person name="Morishita T."/>
            <person name="Miura S."/>
            <person name="Nakayama A."/>
            <person name="Nishizaka S."/>
            <person name="Nomoto H."/>
            <person name="Ohta F."/>
            <person name="Oishi K."/>
            <person name="Rigoutsos I."/>
            <person name="Sano M."/>
            <person name="Sasaki A."/>
            <person name="Sasakura Y."/>
            <person name="Shoguchi E."/>
            <person name="Shin-i T."/>
            <person name="Spagnuolo A."/>
            <person name="Stainier D."/>
            <person name="Suzuki M.M."/>
            <person name="Tassy O."/>
            <person name="Takatori N."/>
            <person name="Tokuoka M."/>
            <person name="Yagi K."/>
            <person name="Yoshizaki F."/>
            <person name="Wada S."/>
            <person name="Zhang C."/>
            <person name="Hyatt P.D."/>
            <person name="Larimer F."/>
            <person name="Detter C."/>
            <person name="Doggett N."/>
            <person name="Glavina T."/>
            <person name="Hawkins T."/>
            <person name="Richardson P."/>
            <person name="Lucas S."/>
            <person name="Kohara Y."/>
            <person name="Levine M."/>
            <person name="Satoh N."/>
            <person name="Rokhsar D.S."/>
        </authorList>
    </citation>
    <scope>NUCLEOTIDE SEQUENCE [LARGE SCALE GENOMIC DNA]</scope>
</reference>
<dbReference type="EMBL" id="EAAA01000276">
    <property type="status" value="NOT_ANNOTATED_CDS"/>
    <property type="molecule type" value="Genomic_DNA"/>
</dbReference>
<evidence type="ECO:0000313" key="4">
    <source>
        <dbReference type="Ensembl" id="ENSCINP00000023644.2"/>
    </source>
</evidence>
<dbReference type="PANTHER" id="PTHR46252">
    <property type="entry name" value="BRORIN FAMILY MEMBER"/>
    <property type="match status" value="1"/>
</dbReference>
<evidence type="ECO:0000259" key="3">
    <source>
        <dbReference type="Pfam" id="PF24532"/>
    </source>
</evidence>
<dbReference type="GO" id="GO:0045202">
    <property type="term" value="C:synapse"/>
    <property type="evidence" value="ECO:0007669"/>
    <property type="project" value="UniProtKB-SubCell"/>
</dbReference>
<dbReference type="Ensembl" id="ENSCINT00000023890.2">
    <property type="protein sequence ID" value="ENSCINP00000023644.2"/>
    <property type="gene ID" value="ENSCING00000012739.2"/>
</dbReference>
<protein>
    <recommendedName>
        <fullName evidence="3">Fibulin-2 domain-containing protein</fullName>
    </recommendedName>
</protein>
<name>F7A9D2_CIOIN</name>
<reference evidence="4" key="4">
    <citation type="submission" date="2025-09" db="UniProtKB">
        <authorList>
            <consortium name="Ensembl"/>
        </authorList>
    </citation>
    <scope>IDENTIFICATION</scope>
</reference>
<dbReference type="AlphaFoldDB" id="F7A9D2"/>
<dbReference type="GO" id="GO:0005615">
    <property type="term" value="C:extracellular space"/>
    <property type="evidence" value="ECO:0000318"/>
    <property type="project" value="GO_Central"/>
</dbReference>
<feature type="domain" description="Fibulin-2" evidence="3">
    <location>
        <begin position="187"/>
        <end position="212"/>
    </location>
</feature>
<dbReference type="GO" id="GO:0030514">
    <property type="term" value="P:negative regulation of BMP signaling pathway"/>
    <property type="evidence" value="ECO:0000318"/>
    <property type="project" value="GO_Central"/>
</dbReference>
<dbReference type="InterPro" id="IPR042979">
    <property type="entry name" value="VWC2/VWC2L"/>
</dbReference>
<dbReference type="STRING" id="7719.ENSCINP00000023644"/>
<proteinExistence type="predicted"/>
<evidence type="ECO:0000256" key="2">
    <source>
        <dbReference type="SAM" id="SignalP"/>
    </source>
</evidence>
<sequence>MKLAVSFIVALNSLTLVSCFSYHSRLANARNQRLPNPRQIYENQESMLNRGRRGGVRDPTPFPAYPYGGSQPRQHIDSEPNQPYIPNTFNDQAQQSHSSSDSANVGNGAPIQPADSSSASVDSANTASEHSVPCDKTKCPPLRNCINETSSETNCCPTCDRSGCQCEGYQYYDCLLNGFVGGLVPEGESYSVDDGSTMCSCPMGGGMIVCSFQVSGFNSHGRTPPKVACPKPRPFCIETYTRPSDGCEECLAVGCVGEDGHKYQAGVNFDRPPCTVCYCPPEGGDILCATDHVCQERMDQRANPPQTSLALEATQRVMRDPIG</sequence>
<feature type="region of interest" description="Disordered" evidence="1">
    <location>
        <begin position="48"/>
        <end position="134"/>
    </location>
</feature>
<dbReference type="Pfam" id="PF24532">
    <property type="entry name" value="FIBL-2"/>
    <property type="match status" value="1"/>
</dbReference>
<feature type="compositionally biased region" description="Polar residues" evidence="1">
    <location>
        <begin position="79"/>
        <end position="90"/>
    </location>
</feature>
<reference evidence="4" key="2">
    <citation type="journal article" date="2008" name="Genome Biol.">
        <title>Improved genome assembly and evidence-based global gene model set for the chordate Ciona intestinalis: new insight into intron and operon populations.</title>
        <authorList>
            <person name="Satou Y."/>
            <person name="Mineta K."/>
            <person name="Ogasawara M."/>
            <person name="Sasakura Y."/>
            <person name="Shoguchi E."/>
            <person name="Ueno K."/>
            <person name="Yamada L."/>
            <person name="Matsumoto J."/>
            <person name="Wasserscheid J."/>
            <person name="Dewar K."/>
            <person name="Wiley G.B."/>
            <person name="Macmil S.L."/>
            <person name="Roe B.A."/>
            <person name="Zeller R.W."/>
            <person name="Hastings K.E."/>
            <person name="Lemaire P."/>
            <person name="Lindquist E."/>
            <person name="Endo T."/>
            <person name="Hotta K."/>
            <person name="Inaba K."/>
        </authorList>
    </citation>
    <scope>NUCLEOTIDE SEQUENCE [LARGE SCALE GENOMIC DNA]</scope>
    <source>
        <strain evidence="4">wild type</strain>
    </source>
</reference>
<accession>F7A9D2</accession>
<keyword evidence="2" id="KW-0732">Signal</keyword>
<dbReference type="GeneTree" id="ENSGT00940000164251"/>
<dbReference type="PANTHER" id="PTHR46252:SF3">
    <property type="entry name" value="KIELIN_CHORDIN-LIKE PROTEIN"/>
    <property type="match status" value="1"/>
</dbReference>
<organism evidence="4 5">
    <name type="scientific">Ciona intestinalis</name>
    <name type="common">Transparent sea squirt</name>
    <name type="synonym">Ascidia intestinalis</name>
    <dbReference type="NCBI Taxonomy" id="7719"/>
    <lineage>
        <taxon>Eukaryota</taxon>
        <taxon>Metazoa</taxon>
        <taxon>Chordata</taxon>
        <taxon>Tunicata</taxon>
        <taxon>Ascidiacea</taxon>
        <taxon>Phlebobranchia</taxon>
        <taxon>Cionidae</taxon>
        <taxon>Ciona</taxon>
    </lineage>
</organism>
<dbReference type="Proteomes" id="UP000008144">
    <property type="component" value="Chromosome 1"/>
</dbReference>
<feature type="compositionally biased region" description="Low complexity" evidence="1">
    <location>
        <begin position="91"/>
        <end position="103"/>
    </location>
</feature>